<dbReference type="EMBL" id="QJSQ01000017">
    <property type="protein sequence ID" value="PYE20343.1"/>
    <property type="molecule type" value="Genomic_DNA"/>
</dbReference>
<feature type="domain" description="Radical SAM core" evidence="7">
    <location>
        <begin position="25"/>
        <end position="250"/>
    </location>
</feature>
<dbReference type="PANTHER" id="PTHR11228:SF7">
    <property type="entry name" value="PQQA PEPTIDE CYCLASE"/>
    <property type="match status" value="1"/>
</dbReference>
<evidence type="ECO:0000256" key="4">
    <source>
        <dbReference type="ARBA" id="ARBA00023004"/>
    </source>
</evidence>
<dbReference type="SUPFAM" id="SSF102114">
    <property type="entry name" value="Radical SAM enzymes"/>
    <property type="match status" value="1"/>
</dbReference>
<accession>A0A2U1AJ96</accession>
<gene>
    <name evidence="8" type="ORF">C7410_11733</name>
</gene>
<dbReference type="InterPro" id="IPR013785">
    <property type="entry name" value="Aldolase_TIM"/>
</dbReference>
<dbReference type="AlphaFoldDB" id="A0A2U1AJ96"/>
<dbReference type="InterPro" id="IPR050377">
    <property type="entry name" value="Radical_SAM_PqqE_MftC-like"/>
</dbReference>
<feature type="region of interest" description="Disordered" evidence="6">
    <location>
        <begin position="1"/>
        <end position="24"/>
    </location>
</feature>
<protein>
    <submittedName>
        <fullName evidence="8">MoaA/NifB/PqqE/SkfB family radical SAM enzyme</fullName>
    </submittedName>
</protein>
<evidence type="ECO:0000313" key="9">
    <source>
        <dbReference type="Proteomes" id="UP000247772"/>
    </source>
</evidence>
<evidence type="ECO:0000259" key="7">
    <source>
        <dbReference type="PROSITE" id="PS51918"/>
    </source>
</evidence>
<keyword evidence="3" id="KW-0479">Metal-binding</keyword>
<evidence type="ECO:0000256" key="2">
    <source>
        <dbReference type="ARBA" id="ARBA00022691"/>
    </source>
</evidence>
<evidence type="ECO:0000256" key="6">
    <source>
        <dbReference type="SAM" id="MobiDB-lite"/>
    </source>
</evidence>
<dbReference type="Pfam" id="PF04055">
    <property type="entry name" value="Radical_SAM"/>
    <property type="match status" value="1"/>
</dbReference>
<dbReference type="GO" id="GO:0046872">
    <property type="term" value="F:metal ion binding"/>
    <property type="evidence" value="ECO:0007669"/>
    <property type="project" value="UniProtKB-KW"/>
</dbReference>
<dbReference type="PANTHER" id="PTHR11228">
    <property type="entry name" value="RADICAL SAM DOMAIN PROTEIN"/>
    <property type="match status" value="1"/>
</dbReference>
<sequence length="388" mass="42977">MDRTERTIKWRSLPNVSNGESEPHTPLPAVCDVSVTNVCNAACDFCGFSREKKMAGPRRYLDPDAFARAMPMLRRRKIRYMTLQGGEPLVHPQIESLVGSATKAGIQCGVITNGWFLPRHIKQLAAAGLKRLLISIDSADMSEHERNRGLPGLAARIREGIAEAHTFGIPVCATVTVSHLVRYAALPETLNRLGFDSVVFSYPRRDAFGSTSLVYDEHSKLVDLSRDELLEALSAIEHLKKHFRVMDPGAALDEVARFVRGEQQLIPCIAGSKYFYIDWNLDIWRCEPWHEPMGSVFDLDRLPDQREPCNACMMGCYRHASVLMHGAKAVTDSVYALGRGELRSAVSLLFQRGVAYSLWALATEELPRTALGALGGRGGARRSSPQSA</sequence>
<keyword evidence="5" id="KW-0411">Iron-sulfur</keyword>
<evidence type="ECO:0000256" key="5">
    <source>
        <dbReference type="ARBA" id="ARBA00023014"/>
    </source>
</evidence>
<dbReference type="SFLD" id="SFLDS00029">
    <property type="entry name" value="Radical_SAM"/>
    <property type="match status" value="1"/>
</dbReference>
<dbReference type="InterPro" id="IPR007197">
    <property type="entry name" value="rSAM"/>
</dbReference>
<reference evidence="8 9" key="1">
    <citation type="submission" date="2018-06" db="EMBL/GenBank/DDBJ databases">
        <title>Genomic Encyclopedia of Type Strains, Phase IV (KMG-V): Genome sequencing to study the core and pangenomes of soil and plant-associated prokaryotes.</title>
        <authorList>
            <person name="Whitman W."/>
        </authorList>
    </citation>
    <scope>NUCLEOTIDE SEQUENCE [LARGE SCALE GENOMIC DNA]</scope>
    <source>
        <strain evidence="8 9">SRCL-318</strain>
    </source>
</reference>
<evidence type="ECO:0000256" key="3">
    <source>
        <dbReference type="ARBA" id="ARBA00022723"/>
    </source>
</evidence>
<comment type="cofactor">
    <cofactor evidence="1">
        <name>[4Fe-4S] cluster</name>
        <dbReference type="ChEBI" id="CHEBI:49883"/>
    </cofactor>
</comment>
<keyword evidence="4" id="KW-0408">Iron</keyword>
<dbReference type="InterPro" id="IPR006638">
    <property type="entry name" value="Elp3/MiaA/NifB-like_rSAM"/>
</dbReference>
<dbReference type="SMART" id="SM00729">
    <property type="entry name" value="Elp3"/>
    <property type="match status" value="1"/>
</dbReference>
<dbReference type="GO" id="GO:0051536">
    <property type="term" value="F:iron-sulfur cluster binding"/>
    <property type="evidence" value="ECO:0007669"/>
    <property type="project" value="UniProtKB-KW"/>
</dbReference>
<dbReference type="InterPro" id="IPR058240">
    <property type="entry name" value="rSAM_sf"/>
</dbReference>
<evidence type="ECO:0000313" key="8">
    <source>
        <dbReference type="EMBL" id="PYE20343.1"/>
    </source>
</evidence>
<organism evidence="8 9">
    <name type="scientific">Paraburkholderia silvatlantica</name>
    <dbReference type="NCBI Taxonomy" id="321895"/>
    <lineage>
        <taxon>Bacteria</taxon>
        <taxon>Pseudomonadati</taxon>
        <taxon>Pseudomonadota</taxon>
        <taxon>Betaproteobacteria</taxon>
        <taxon>Burkholderiales</taxon>
        <taxon>Burkholderiaceae</taxon>
        <taxon>Paraburkholderia</taxon>
    </lineage>
</organism>
<dbReference type="PROSITE" id="PS51918">
    <property type="entry name" value="RADICAL_SAM"/>
    <property type="match status" value="1"/>
</dbReference>
<dbReference type="OrthoDB" id="9782387at2"/>
<comment type="caution">
    <text evidence="8">The sequence shown here is derived from an EMBL/GenBank/DDBJ whole genome shotgun (WGS) entry which is preliminary data.</text>
</comment>
<name>A0A2U1AJ96_9BURK</name>
<dbReference type="GO" id="GO:0003824">
    <property type="term" value="F:catalytic activity"/>
    <property type="evidence" value="ECO:0007669"/>
    <property type="project" value="InterPro"/>
</dbReference>
<dbReference type="RefSeq" id="WP_110388107.1">
    <property type="nucleotide sequence ID" value="NZ_JACHVZ010000005.1"/>
</dbReference>
<dbReference type="CDD" id="cd01335">
    <property type="entry name" value="Radical_SAM"/>
    <property type="match status" value="1"/>
</dbReference>
<keyword evidence="2" id="KW-0949">S-adenosyl-L-methionine</keyword>
<dbReference type="Gene3D" id="3.20.20.70">
    <property type="entry name" value="Aldolase class I"/>
    <property type="match status" value="1"/>
</dbReference>
<dbReference type="Proteomes" id="UP000247772">
    <property type="component" value="Unassembled WGS sequence"/>
</dbReference>
<dbReference type="SFLD" id="SFLDG01067">
    <property type="entry name" value="SPASM/twitch_domain_containing"/>
    <property type="match status" value="1"/>
</dbReference>
<proteinExistence type="predicted"/>
<evidence type="ECO:0000256" key="1">
    <source>
        <dbReference type="ARBA" id="ARBA00001966"/>
    </source>
</evidence>